<gene>
    <name evidence="2" type="ORF">PXEA_LOCUS6454</name>
</gene>
<accession>A0A3S4ZVG5</accession>
<dbReference type="AlphaFoldDB" id="A0A3S4ZVG5"/>
<name>A0A3S4ZVG5_9PLAT</name>
<comment type="caution">
    <text evidence="2">The sequence shown here is derived from an EMBL/GenBank/DDBJ whole genome shotgun (WGS) entry which is preliminary data.</text>
</comment>
<dbReference type="EMBL" id="CAAALY010016537">
    <property type="protein sequence ID" value="VEL13014.1"/>
    <property type="molecule type" value="Genomic_DNA"/>
</dbReference>
<reference evidence="2" key="1">
    <citation type="submission" date="2018-11" db="EMBL/GenBank/DDBJ databases">
        <authorList>
            <consortium name="Pathogen Informatics"/>
        </authorList>
    </citation>
    <scope>NUCLEOTIDE SEQUENCE</scope>
</reference>
<keyword evidence="3" id="KW-1185">Reference proteome</keyword>
<feature type="region of interest" description="Disordered" evidence="1">
    <location>
        <begin position="1"/>
        <end position="67"/>
    </location>
</feature>
<feature type="compositionally biased region" description="Polar residues" evidence="1">
    <location>
        <begin position="18"/>
        <end position="30"/>
    </location>
</feature>
<organism evidence="2 3">
    <name type="scientific">Protopolystoma xenopodis</name>
    <dbReference type="NCBI Taxonomy" id="117903"/>
    <lineage>
        <taxon>Eukaryota</taxon>
        <taxon>Metazoa</taxon>
        <taxon>Spiralia</taxon>
        <taxon>Lophotrochozoa</taxon>
        <taxon>Platyhelminthes</taxon>
        <taxon>Monogenea</taxon>
        <taxon>Polyopisthocotylea</taxon>
        <taxon>Polystomatidea</taxon>
        <taxon>Polystomatidae</taxon>
        <taxon>Protopolystoma</taxon>
    </lineage>
</organism>
<protein>
    <submittedName>
        <fullName evidence="2">Uncharacterized protein</fullName>
    </submittedName>
</protein>
<proteinExistence type="predicted"/>
<dbReference type="Proteomes" id="UP000784294">
    <property type="component" value="Unassembled WGS sequence"/>
</dbReference>
<evidence type="ECO:0000313" key="3">
    <source>
        <dbReference type="Proteomes" id="UP000784294"/>
    </source>
</evidence>
<sequence length="88" mass="9633">MNGIGYSHRARLEHKSTFRANQPSSETPRTCSMWASPWPILSTQYPPEGSPKKALLPHQLTTDSNHGTAIHGRANARLENIQLAEAGG</sequence>
<evidence type="ECO:0000313" key="2">
    <source>
        <dbReference type="EMBL" id="VEL13014.1"/>
    </source>
</evidence>
<evidence type="ECO:0000256" key="1">
    <source>
        <dbReference type="SAM" id="MobiDB-lite"/>
    </source>
</evidence>